<evidence type="ECO:0000313" key="3">
    <source>
        <dbReference type="EMBL" id="CAD2197824.1"/>
    </source>
</evidence>
<proteinExistence type="predicted"/>
<reference evidence="3 4" key="1">
    <citation type="submission" date="2020-08" db="EMBL/GenBank/DDBJ databases">
        <authorList>
            <person name="Koutsovoulos G."/>
            <person name="Danchin GJ E."/>
        </authorList>
    </citation>
    <scope>NUCLEOTIDE SEQUENCE [LARGE SCALE GENOMIC DNA]</scope>
</reference>
<dbReference type="AlphaFoldDB" id="A0A6V7XEQ6"/>
<dbReference type="GO" id="GO:0005085">
    <property type="term" value="F:guanyl-nucleotide exchange factor activity"/>
    <property type="evidence" value="ECO:0007669"/>
    <property type="project" value="InterPro"/>
</dbReference>
<evidence type="ECO:0000259" key="2">
    <source>
        <dbReference type="PROSITE" id="PS50003"/>
    </source>
</evidence>
<dbReference type="GO" id="GO:0007264">
    <property type="term" value="P:small GTPase-mediated signal transduction"/>
    <property type="evidence" value="ECO:0007669"/>
    <property type="project" value="InterPro"/>
</dbReference>
<dbReference type="InterPro" id="IPR001849">
    <property type="entry name" value="PH_domain"/>
</dbReference>
<name>A0A6V7XEQ6_MELEN</name>
<protein>
    <recommendedName>
        <fullName evidence="2">PH domain-containing protein</fullName>
    </recommendedName>
</protein>
<dbReference type="PANTHER" id="PTHR23317:SF26">
    <property type="entry name" value="ZIZIMIN, ISOFORM K"/>
    <property type="match status" value="1"/>
</dbReference>
<dbReference type="PROSITE" id="PS50003">
    <property type="entry name" value="PH_DOMAIN"/>
    <property type="match status" value="1"/>
</dbReference>
<organism evidence="3 4">
    <name type="scientific">Meloidogyne enterolobii</name>
    <name type="common">Root-knot nematode worm</name>
    <name type="synonym">Meloidogyne mayaguensis</name>
    <dbReference type="NCBI Taxonomy" id="390850"/>
    <lineage>
        <taxon>Eukaryota</taxon>
        <taxon>Metazoa</taxon>
        <taxon>Ecdysozoa</taxon>
        <taxon>Nematoda</taxon>
        <taxon>Chromadorea</taxon>
        <taxon>Rhabditida</taxon>
        <taxon>Tylenchina</taxon>
        <taxon>Tylenchomorpha</taxon>
        <taxon>Tylenchoidea</taxon>
        <taxon>Meloidogynidae</taxon>
        <taxon>Meloidogyninae</taxon>
        <taxon>Meloidogyne</taxon>
    </lineage>
</organism>
<keyword evidence="1" id="KW-0812">Transmembrane</keyword>
<dbReference type="InterPro" id="IPR026791">
    <property type="entry name" value="DOCK"/>
</dbReference>
<sequence length="533" mass="61050">MLQMQILLDLLQYPNLLITKNLLQKRVLNLKMTEIGICLFFFVMMFLAQKFILAREQPFLQSKLDILKKPIGYWQKMPSKFYCSPYIVINFNYLKFAGDFKKFIAPTLNSYLRFESDIILDEEKLQFAEQNMSNEVLKEGNLVVLPGDSIVDSFKSEKKRYCILRRLDDCKVFIEVYKQNTTQQLFPALEIKSAQIKGTKRGKTLQVCSVDSDKRTLLFSAENESDLQFWLFEIDRAIATKQNKGSSSHDSESLASEDSVGVRDSISLWRGKNAAAKALRPPIIERNNLFALYWDLEPLHEPSNVEKSPLAEPLDEIELNNAKSVRQIVPLMSAQKLQPKKSLSLLSADDTGSTSTLNATAVSLVNREESSPDPSHFELFGEKSELLFTAKVKQFDLKARFSCRDAPEQIEPFFLRLFLFDASQGSRISEEFHIEIPTQRYTELRNSNSMVVISSKQHNGRVHGISRQKIQSAERIICSIQNPRPDLYLVAIVERILSDIPADIYTKPNNSIDAKTSVKYRNQFLHPFYALAI</sequence>
<feature type="domain" description="PH" evidence="2">
    <location>
        <begin position="135"/>
        <end position="239"/>
    </location>
</feature>
<dbReference type="EMBL" id="CAJEWN010001481">
    <property type="protein sequence ID" value="CAD2197824.1"/>
    <property type="molecule type" value="Genomic_DNA"/>
</dbReference>
<keyword evidence="1" id="KW-0472">Membrane</keyword>
<comment type="caution">
    <text evidence="3">The sequence shown here is derived from an EMBL/GenBank/DDBJ whole genome shotgun (WGS) entry which is preliminary data.</text>
</comment>
<evidence type="ECO:0000313" key="4">
    <source>
        <dbReference type="Proteomes" id="UP000580250"/>
    </source>
</evidence>
<feature type="transmembrane region" description="Helical" evidence="1">
    <location>
        <begin position="35"/>
        <end position="53"/>
    </location>
</feature>
<keyword evidence="1" id="KW-1133">Transmembrane helix</keyword>
<dbReference type="SMART" id="SM00233">
    <property type="entry name" value="PH"/>
    <property type="match status" value="1"/>
</dbReference>
<gene>
    <name evidence="3" type="ORF">MENT_LOCUS51097</name>
</gene>
<accession>A0A6V7XEQ6</accession>
<dbReference type="Gene3D" id="2.30.29.30">
    <property type="entry name" value="Pleckstrin-homology domain (PH domain)/Phosphotyrosine-binding domain (PTB)"/>
    <property type="match status" value="1"/>
</dbReference>
<dbReference type="OrthoDB" id="47328at2759"/>
<dbReference type="Proteomes" id="UP000580250">
    <property type="component" value="Unassembled WGS sequence"/>
</dbReference>
<dbReference type="SUPFAM" id="SSF50729">
    <property type="entry name" value="PH domain-like"/>
    <property type="match status" value="1"/>
</dbReference>
<dbReference type="InterPro" id="IPR011993">
    <property type="entry name" value="PH-like_dom_sf"/>
</dbReference>
<evidence type="ECO:0000256" key="1">
    <source>
        <dbReference type="SAM" id="Phobius"/>
    </source>
</evidence>
<dbReference type="PANTHER" id="PTHR23317">
    <property type="entry name" value="DEDICATOR OF CYTOKINESIS DOCK"/>
    <property type="match status" value="1"/>
</dbReference>